<keyword evidence="2" id="KW-0472">Membrane</keyword>
<keyword evidence="2" id="KW-0812">Transmembrane</keyword>
<organism evidence="3 4">
    <name type="scientific">Brevundimonas vitisensis</name>
    <dbReference type="NCBI Taxonomy" id="2800818"/>
    <lineage>
        <taxon>Bacteria</taxon>
        <taxon>Pseudomonadati</taxon>
        <taxon>Pseudomonadota</taxon>
        <taxon>Alphaproteobacteria</taxon>
        <taxon>Caulobacterales</taxon>
        <taxon>Caulobacteraceae</taxon>
        <taxon>Brevundimonas</taxon>
    </lineage>
</organism>
<evidence type="ECO:0000313" key="3">
    <source>
        <dbReference type="EMBL" id="QQQ17571.1"/>
    </source>
</evidence>
<feature type="transmembrane region" description="Helical" evidence="2">
    <location>
        <begin position="7"/>
        <end position="28"/>
    </location>
</feature>
<name>A0ABX7BK20_9CAUL</name>
<proteinExistence type="predicted"/>
<evidence type="ECO:0000256" key="2">
    <source>
        <dbReference type="SAM" id="Phobius"/>
    </source>
</evidence>
<dbReference type="Proteomes" id="UP000595448">
    <property type="component" value="Chromosome"/>
</dbReference>
<dbReference type="EMBL" id="CP067977">
    <property type="protein sequence ID" value="QQQ17571.1"/>
    <property type="molecule type" value="Genomic_DNA"/>
</dbReference>
<accession>A0ABX7BK20</accession>
<gene>
    <name evidence="3" type="ORF">JIP62_09445</name>
</gene>
<feature type="transmembrane region" description="Helical" evidence="2">
    <location>
        <begin position="136"/>
        <end position="153"/>
    </location>
</feature>
<dbReference type="RefSeq" id="WP_201101945.1">
    <property type="nucleotide sequence ID" value="NZ_CP067977.1"/>
</dbReference>
<protein>
    <submittedName>
        <fullName evidence="3">Uncharacterized protein</fullName>
    </submittedName>
</protein>
<keyword evidence="4" id="KW-1185">Reference proteome</keyword>
<sequence length="168" mass="17385">MKILRFVLILAVMGYAGWLAWPLLSPLLDGTGLSLEGPGLESGGPFGIPVAALWIGAAVLYLVAALMLGAGNPRAAVAYFLGFVADAVLRLAIDQGRSGAPDVAARSGKPGDFQAQDAGPMSLPGEVSSSLGIDPTWLVLGVLVLIGVLVFVASRRRRRVRIPGRLAA</sequence>
<feature type="region of interest" description="Disordered" evidence="1">
    <location>
        <begin position="99"/>
        <end position="119"/>
    </location>
</feature>
<evidence type="ECO:0000313" key="4">
    <source>
        <dbReference type="Proteomes" id="UP000595448"/>
    </source>
</evidence>
<feature type="transmembrane region" description="Helical" evidence="2">
    <location>
        <begin position="76"/>
        <end position="93"/>
    </location>
</feature>
<reference evidence="3 4" key="1">
    <citation type="submission" date="2021-01" db="EMBL/GenBank/DDBJ databases">
        <title>Brevundimonas vitis sp. nov., an bacterium isolated from grape (Vitis vinifera).</title>
        <authorList>
            <person name="Jiang L."/>
            <person name="Lee J."/>
        </authorList>
    </citation>
    <scope>NUCLEOTIDE SEQUENCE [LARGE SCALE GENOMIC DNA]</scope>
    <source>
        <strain evidence="3 4">GRTSA-9</strain>
    </source>
</reference>
<feature type="transmembrane region" description="Helical" evidence="2">
    <location>
        <begin position="48"/>
        <end position="69"/>
    </location>
</feature>
<keyword evidence="2" id="KW-1133">Transmembrane helix</keyword>
<evidence type="ECO:0000256" key="1">
    <source>
        <dbReference type="SAM" id="MobiDB-lite"/>
    </source>
</evidence>